<sequence length="122" mass="13564">MRRAALSLSFSLSHFGLPTDLTTDHGCWPPLGPRAPAGWCPPRQSARTHARTQGNRLLSPIDCLIVDEFQPDGNLPEVEASGVVTRLCCRHFRHRYLRSRLGIWVGIYIYGFSVGCGRFAGL</sequence>
<dbReference type="EMBL" id="ML995479">
    <property type="protein sequence ID" value="KAF2144456.1"/>
    <property type="molecule type" value="Genomic_DNA"/>
</dbReference>
<evidence type="ECO:0000313" key="3">
    <source>
        <dbReference type="EMBL" id="KAF2144456.1"/>
    </source>
</evidence>
<proteinExistence type="predicted"/>
<dbReference type="RefSeq" id="XP_033400168.1">
    <property type="nucleotide sequence ID" value="XM_033540009.1"/>
</dbReference>
<feature type="chain" id="PRO_5025549487" evidence="2">
    <location>
        <begin position="19"/>
        <end position="122"/>
    </location>
</feature>
<gene>
    <name evidence="3" type="ORF">K452DRAFT_284775</name>
</gene>
<evidence type="ECO:0000313" key="4">
    <source>
        <dbReference type="Proteomes" id="UP000799438"/>
    </source>
</evidence>
<feature type="transmembrane region" description="Helical" evidence="1">
    <location>
        <begin position="101"/>
        <end position="120"/>
    </location>
</feature>
<keyword evidence="2" id="KW-0732">Signal</keyword>
<protein>
    <submittedName>
        <fullName evidence="3">Uncharacterized protein</fullName>
    </submittedName>
</protein>
<keyword evidence="1" id="KW-1133">Transmembrane helix</keyword>
<name>A0A6A6BK92_9PEZI</name>
<reference evidence="3" key="1">
    <citation type="journal article" date="2020" name="Stud. Mycol.">
        <title>101 Dothideomycetes genomes: a test case for predicting lifestyles and emergence of pathogens.</title>
        <authorList>
            <person name="Haridas S."/>
            <person name="Albert R."/>
            <person name="Binder M."/>
            <person name="Bloem J."/>
            <person name="Labutti K."/>
            <person name="Salamov A."/>
            <person name="Andreopoulos B."/>
            <person name="Baker S."/>
            <person name="Barry K."/>
            <person name="Bills G."/>
            <person name="Bluhm B."/>
            <person name="Cannon C."/>
            <person name="Castanera R."/>
            <person name="Culley D."/>
            <person name="Daum C."/>
            <person name="Ezra D."/>
            <person name="Gonzalez J."/>
            <person name="Henrissat B."/>
            <person name="Kuo A."/>
            <person name="Liang C."/>
            <person name="Lipzen A."/>
            <person name="Lutzoni F."/>
            <person name="Magnuson J."/>
            <person name="Mondo S."/>
            <person name="Nolan M."/>
            <person name="Ohm R."/>
            <person name="Pangilinan J."/>
            <person name="Park H.-J."/>
            <person name="Ramirez L."/>
            <person name="Alfaro M."/>
            <person name="Sun H."/>
            <person name="Tritt A."/>
            <person name="Yoshinaga Y."/>
            <person name="Zwiers L.-H."/>
            <person name="Turgeon B."/>
            <person name="Goodwin S."/>
            <person name="Spatafora J."/>
            <person name="Crous P."/>
            <person name="Grigoriev I."/>
        </authorList>
    </citation>
    <scope>NUCLEOTIDE SEQUENCE</scope>
    <source>
        <strain evidence="3">CBS 121167</strain>
    </source>
</reference>
<feature type="signal peptide" evidence="2">
    <location>
        <begin position="1"/>
        <end position="18"/>
    </location>
</feature>
<organism evidence="3 4">
    <name type="scientific">Aplosporella prunicola CBS 121167</name>
    <dbReference type="NCBI Taxonomy" id="1176127"/>
    <lineage>
        <taxon>Eukaryota</taxon>
        <taxon>Fungi</taxon>
        <taxon>Dikarya</taxon>
        <taxon>Ascomycota</taxon>
        <taxon>Pezizomycotina</taxon>
        <taxon>Dothideomycetes</taxon>
        <taxon>Dothideomycetes incertae sedis</taxon>
        <taxon>Botryosphaeriales</taxon>
        <taxon>Aplosporellaceae</taxon>
        <taxon>Aplosporella</taxon>
    </lineage>
</organism>
<keyword evidence="1" id="KW-0812">Transmembrane</keyword>
<dbReference type="Proteomes" id="UP000799438">
    <property type="component" value="Unassembled WGS sequence"/>
</dbReference>
<keyword evidence="4" id="KW-1185">Reference proteome</keyword>
<evidence type="ECO:0000256" key="1">
    <source>
        <dbReference type="SAM" id="Phobius"/>
    </source>
</evidence>
<dbReference type="AlphaFoldDB" id="A0A6A6BK92"/>
<evidence type="ECO:0000256" key="2">
    <source>
        <dbReference type="SAM" id="SignalP"/>
    </source>
</evidence>
<dbReference type="GeneID" id="54297505"/>
<keyword evidence="1" id="KW-0472">Membrane</keyword>
<accession>A0A6A6BK92</accession>